<dbReference type="AlphaFoldDB" id="A0AAV3YE40"/>
<dbReference type="InterPro" id="IPR048324">
    <property type="entry name" value="ZSWIM1-3_RNaseH-like"/>
</dbReference>
<evidence type="ECO:0000313" key="2">
    <source>
        <dbReference type="EMBL" id="GFN81268.1"/>
    </source>
</evidence>
<protein>
    <recommendedName>
        <fullName evidence="1">ZSWIM1/3 RNaseH-like domain-containing protein</fullName>
    </recommendedName>
</protein>
<organism evidence="2 3">
    <name type="scientific">Plakobranchus ocellatus</name>
    <dbReference type="NCBI Taxonomy" id="259542"/>
    <lineage>
        <taxon>Eukaryota</taxon>
        <taxon>Metazoa</taxon>
        <taxon>Spiralia</taxon>
        <taxon>Lophotrochozoa</taxon>
        <taxon>Mollusca</taxon>
        <taxon>Gastropoda</taxon>
        <taxon>Heterobranchia</taxon>
        <taxon>Euthyneura</taxon>
        <taxon>Panpulmonata</taxon>
        <taxon>Sacoglossa</taxon>
        <taxon>Placobranchoidea</taxon>
        <taxon>Plakobranchidae</taxon>
        <taxon>Plakobranchus</taxon>
    </lineage>
</organism>
<name>A0AAV3YE40_9GAST</name>
<sequence length="173" mass="19761">MLLPENCRLELNSTFSQTSTSLKVPEVKTILEKEHDVCLSRQDVYNIKHRSLGMQGGHHNDTGKCCEIIETLELKGGAVCVGRDDCGGFKFLFLMAIPMRRFVELYPEVLILDVTYKTNMYLYPLLSAIVIDCEGHGIPVMHAFLKKEDRISMEQYLKLFPQQYSFIATSCFL</sequence>
<reference evidence="2 3" key="1">
    <citation type="journal article" date="2021" name="Elife">
        <title>Chloroplast acquisition without the gene transfer in kleptoplastic sea slugs, Plakobranchus ocellatus.</title>
        <authorList>
            <person name="Maeda T."/>
            <person name="Takahashi S."/>
            <person name="Yoshida T."/>
            <person name="Shimamura S."/>
            <person name="Takaki Y."/>
            <person name="Nagai Y."/>
            <person name="Toyoda A."/>
            <person name="Suzuki Y."/>
            <person name="Arimoto A."/>
            <person name="Ishii H."/>
            <person name="Satoh N."/>
            <person name="Nishiyama T."/>
            <person name="Hasebe M."/>
            <person name="Maruyama T."/>
            <person name="Minagawa J."/>
            <person name="Obokata J."/>
            <person name="Shigenobu S."/>
        </authorList>
    </citation>
    <scope>NUCLEOTIDE SEQUENCE [LARGE SCALE GENOMIC DNA]</scope>
</reference>
<dbReference type="EMBL" id="BLXT01000921">
    <property type="protein sequence ID" value="GFN81268.1"/>
    <property type="molecule type" value="Genomic_DNA"/>
</dbReference>
<comment type="caution">
    <text evidence="2">The sequence shown here is derived from an EMBL/GenBank/DDBJ whole genome shotgun (WGS) entry which is preliminary data.</text>
</comment>
<dbReference type="Pfam" id="PF21056">
    <property type="entry name" value="ZSWIM1-3_RNaseH-like"/>
    <property type="match status" value="1"/>
</dbReference>
<accession>A0AAV3YE40</accession>
<keyword evidence="3" id="KW-1185">Reference proteome</keyword>
<feature type="domain" description="ZSWIM1/3 RNaseH-like" evidence="1">
    <location>
        <begin position="81"/>
        <end position="164"/>
    </location>
</feature>
<evidence type="ECO:0000259" key="1">
    <source>
        <dbReference type="Pfam" id="PF21056"/>
    </source>
</evidence>
<dbReference type="Proteomes" id="UP000735302">
    <property type="component" value="Unassembled WGS sequence"/>
</dbReference>
<proteinExistence type="predicted"/>
<evidence type="ECO:0000313" key="3">
    <source>
        <dbReference type="Proteomes" id="UP000735302"/>
    </source>
</evidence>
<gene>
    <name evidence="2" type="ORF">PoB_000777400</name>
</gene>